<dbReference type="Pfam" id="PF02317">
    <property type="entry name" value="Octopine_DH"/>
    <property type="match status" value="1"/>
</dbReference>
<dbReference type="SUPFAM" id="SSF51735">
    <property type="entry name" value="NAD(P)-binding Rossmann-fold domains"/>
    <property type="match status" value="1"/>
</dbReference>
<dbReference type="InterPro" id="IPR008927">
    <property type="entry name" value="6-PGluconate_DH-like_C_sf"/>
</dbReference>
<protein>
    <recommendedName>
        <fullName evidence="6">NAD/NADP octopine/nopaline dehydrogenase</fullName>
    </recommendedName>
</protein>
<dbReference type="OrthoDB" id="1073746at2"/>
<dbReference type="PANTHER" id="PTHR38015:SF1">
    <property type="entry name" value="OPINE DEHYDROGENASE DOMAIN-CONTAINING PROTEIN"/>
    <property type="match status" value="1"/>
</dbReference>
<dbReference type="RefSeq" id="WP_068447882.1">
    <property type="nucleotide sequence ID" value="NZ_CP013862.1"/>
</dbReference>
<dbReference type="InterPro" id="IPR011128">
    <property type="entry name" value="G3P_DH_NAD-dep_N"/>
</dbReference>
<dbReference type="PANTHER" id="PTHR38015">
    <property type="entry name" value="BLR6086 PROTEIN"/>
    <property type="match status" value="1"/>
</dbReference>
<dbReference type="GO" id="GO:0016616">
    <property type="term" value="F:oxidoreductase activity, acting on the CH-OH group of donors, NAD or NADP as acceptor"/>
    <property type="evidence" value="ECO:0007669"/>
    <property type="project" value="InterPro"/>
</dbReference>
<dbReference type="InterPro" id="IPR003421">
    <property type="entry name" value="Opine_DH"/>
</dbReference>
<evidence type="ECO:0008006" key="6">
    <source>
        <dbReference type="Google" id="ProtNLM"/>
    </source>
</evidence>
<evidence type="ECO:0000259" key="3">
    <source>
        <dbReference type="Pfam" id="PF02317"/>
    </source>
</evidence>
<evidence type="ECO:0000313" key="4">
    <source>
        <dbReference type="EMBL" id="ALX50403.1"/>
    </source>
</evidence>
<feature type="domain" description="Opine dehydrogenase" evidence="3">
    <location>
        <begin position="200"/>
        <end position="347"/>
    </location>
</feature>
<dbReference type="GO" id="GO:0046168">
    <property type="term" value="P:glycerol-3-phosphate catabolic process"/>
    <property type="evidence" value="ECO:0007669"/>
    <property type="project" value="InterPro"/>
</dbReference>
<proteinExistence type="predicted"/>
<dbReference type="SUPFAM" id="SSF48179">
    <property type="entry name" value="6-phosphogluconate dehydrogenase C-terminal domain-like"/>
    <property type="match status" value="1"/>
</dbReference>
<evidence type="ECO:0000313" key="5">
    <source>
        <dbReference type="Proteomes" id="UP000050331"/>
    </source>
</evidence>
<sequence length="380" mass="43277">MFKINITNLNDSKVCIIGAGNGGLAAAADLTLRRHEVILAELPEFEENISEIKERGGIHLETLERTGLKGGFAKLYKVTTNISEAISEAKIVLIITPSFAHKKIAEECAEFLKEEHTIVLAPGNLGGSIEFYNSLIDNGGNMNVNISEMECMMFACRKKDNSTIYIRGYKHNLGFSTFPSISTDREFERVKEIYPNIVKRQNVIETGFSNINPILHVPILISNLSIIDNKKNVLMYHEALTKSIEKITEHLDKERMSLNNFGEDIQLKPMSDIYKSWYYHQGARGSSFVELAGENPIYYESELPNTLNHRYLLEDIPYGLIPMISMLDKFEIQSKNIRSIVNTASLISEIDFYKKARTLKTLKLHKKSKEQIINYIKYRN</sequence>
<dbReference type="Gene3D" id="1.10.1040.10">
    <property type="entry name" value="N-(1-d-carboxylethyl)-l-norvaline Dehydrogenase, domain 2"/>
    <property type="match status" value="1"/>
</dbReference>
<evidence type="ECO:0000259" key="2">
    <source>
        <dbReference type="Pfam" id="PF01210"/>
    </source>
</evidence>
<dbReference type="KEGG" id="lao:AOX59_18555"/>
<dbReference type="Gene3D" id="3.40.50.720">
    <property type="entry name" value="NAD(P)-binding Rossmann-like Domain"/>
    <property type="match status" value="1"/>
</dbReference>
<dbReference type="InterPro" id="IPR013328">
    <property type="entry name" value="6PGD_dom2"/>
</dbReference>
<dbReference type="Proteomes" id="UP000050331">
    <property type="component" value="Chromosome"/>
</dbReference>
<reference evidence="4 5" key="1">
    <citation type="submission" date="2016-01" db="EMBL/GenBank/DDBJ databases">
        <title>Complete genome sequence of strain Lentibacillus amyloliquefaciens LAM0015T isolated from saline sediment.</title>
        <authorList>
            <person name="Wang J.-L."/>
            <person name="He M.-X."/>
        </authorList>
    </citation>
    <scope>NUCLEOTIDE SEQUENCE [LARGE SCALE GENOMIC DNA]</scope>
    <source>
        <strain evidence="4 5">LAM0015</strain>
    </source>
</reference>
<organism evidence="4 5">
    <name type="scientific">Lentibacillus amyloliquefaciens</name>
    <dbReference type="NCBI Taxonomy" id="1472767"/>
    <lineage>
        <taxon>Bacteria</taxon>
        <taxon>Bacillati</taxon>
        <taxon>Bacillota</taxon>
        <taxon>Bacilli</taxon>
        <taxon>Bacillales</taxon>
        <taxon>Bacillaceae</taxon>
        <taxon>Lentibacillus</taxon>
    </lineage>
</organism>
<keyword evidence="1" id="KW-0560">Oxidoreductase</keyword>
<dbReference type="STRING" id="1472767.AOX59_18555"/>
<keyword evidence="5" id="KW-1185">Reference proteome</keyword>
<dbReference type="InterPro" id="IPR051729">
    <property type="entry name" value="Opine/Lysopine_DH"/>
</dbReference>
<feature type="domain" description="Glycerol-3-phosphate dehydrogenase NAD-dependent N-terminal" evidence="2">
    <location>
        <begin position="13"/>
        <end position="120"/>
    </location>
</feature>
<dbReference type="AlphaFoldDB" id="A0A0U4FC28"/>
<gene>
    <name evidence="4" type="ORF">AOX59_18555</name>
</gene>
<dbReference type="EMBL" id="CP013862">
    <property type="protein sequence ID" value="ALX50403.1"/>
    <property type="molecule type" value="Genomic_DNA"/>
</dbReference>
<dbReference type="Pfam" id="PF01210">
    <property type="entry name" value="NAD_Gly3P_dh_N"/>
    <property type="match status" value="1"/>
</dbReference>
<dbReference type="GO" id="GO:0051287">
    <property type="term" value="F:NAD binding"/>
    <property type="evidence" value="ECO:0007669"/>
    <property type="project" value="InterPro"/>
</dbReference>
<dbReference type="InterPro" id="IPR036291">
    <property type="entry name" value="NAD(P)-bd_dom_sf"/>
</dbReference>
<evidence type="ECO:0000256" key="1">
    <source>
        <dbReference type="ARBA" id="ARBA00023002"/>
    </source>
</evidence>
<accession>A0A0U4FC28</accession>
<name>A0A0U4FC28_9BACI</name>